<reference evidence="1 2" key="1">
    <citation type="submission" date="2023-05" db="EMBL/GenBank/DDBJ databases">
        <title>Sedimentitalea sp. nov. JM2-8.</title>
        <authorList>
            <person name="Huang J."/>
        </authorList>
    </citation>
    <scope>NUCLEOTIDE SEQUENCE [LARGE SCALE GENOMIC DNA]</scope>
    <source>
        <strain evidence="1 2">JM2-8</strain>
    </source>
</reference>
<comment type="caution">
    <text evidence="1">The sequence shown here is derived from an EMBL/GenBank/DDBJ whole genome shotgun (WGS) entry which is preliminary data.</text>
</comment>
<proteinExistence type="predicted"/>
<gene>
    <name evidence="1" type="ORF">QO034_12395</name>
</gene>
<dbReference type="Proteomes" id="UP001227126">
    <property type="component" value="Unassembled WGS sequence"/>
</dbReference>
<dbReference type="EMBL" id="JASNJE010000014">
    <property type="protein sequence ID" value="MDK3073913.1"/>
    <property type="molecule type" value="Genomic_DNA"/>
</dbReference>
<protein>
    <submittedName>
        <fullName evidence="1">Uncharacterized protein</fullName>
    </submittedName>
</protein>
<evidence type="ECO:0000313" key="2">
    <source>
        <dbReference type="Proteomes" id="UP001227126"/>
    </source>
</evidence>
<organism evidence="1 2">
    <name type="scientific">Sedimentitalea xiamensis</name>
    <dbReference type="NCBI Taxonomy" id="3050037"/>
    <lineage>
        <taxon>Bacteria</taxon>
        <taxon>Pseudomonadati</taxon>
        <taxon>Pseudomonadota</taxon>
        <taxon>Alphaproteobacteria</taxon>
        <taxon>Rhodobacterales</taxon>
        <taxon>Paracoccaceae</taxon>
        <taxon>Sedimentitalea</taxon>
    </lineage>
</organism>
<dbReference type="RefSeq" id="WP_284485850.1">
    <property type="nucleotide sequence ID" value="NZ_JASNJE010000014.1"/>
</dbReference>
<evidence type="ECO:0000313" key="1">
    <source>
        <dbReference type="EMBL" id="MDK3073913.1"/>
    </source>
</evidence>
<accession>A0ABT7FFP0</accession>
<keyword evidence="2" id="KW-1185">Reference proteome</keyword>
<name>A0ABT7FFP0_9RHOB</name>
<sequence>MNDPNEKLCAEAIGKIIDRRGRDHVGYLCEWNNGELQQAWFDQPRTDVVVEMFEVDISKAS</sequence>